<dbReference type="Proteomes" id="UP000807353">
    <property type="component" value="Unassembled WGS sequence"/>
</dbReference>
<evidence type="ECO:0000313" key="2">
    <source>
        <dbReference type="Proteomes" id="UP000807353"/>
    </source>
</evidence>
<accession>A0A9P5XRS3</accession>
<dbReference type="OrthoDB" id="3056461at2759"/>
<sequence>KKPKTPSDWHLTKAEIPKDASKTKHALEVHIHALWQLPHQNAVPPVVTNVDQAHFEQHFSSEKDVVSLVHTSLNTHARNINDTQSAVNTLLSSLQPEGCSATGNHICHISSGFLLLMFRTVASFGLVHWAPDILSNDPDSMYNLLHEHIALITFEQVATAYGYSHVGINHSIIKKFSLLRKSYHNFVFSYMYKIMKLEGKSPGSGWFDIIKAQGFNEKTATLAEEAKAHSDDELPESDSPEQAYNIKLKDGRLAKPSTLTALLKNVPIDWFDPEYWNTLTVKECMDYILDGVRVALPLEEYCKTWAQCDAWKNLPEKEFMHCYGKFVLEKYKLPTKAEMEQLK</sequence>
<evidence type="ECO:0000313" key="1">
    <source>
        <dbReference type="EMBL" id="KAF9456497.1"/>
    </source>
</evidence>
<gene>
    <name evidence="1" type="ORF">BDZ94DRAFT_1347540</name>
</gene>
<dbReference type="EMBL" id="MU150421">
    <property type="protein sequence ID" value="KAF9456497.1"/>
    <property type="molecule type" value="Genomic_DNA"/>
</dbReference>
<keyword evidence="2" id="KW-1185">Reference proteome</keyword>
<proteinExistence type="predicted"/>
<reference evidence="1" key="1">
    <citation type="submission" date="2020-11" db="EMBL/GenBank/DDBJ databases">
        <authorList>
            <consortium name="DOE Joint Genome Institute"/>
            <person name="Ahrendt S."/>
            <person name="Riley R."/>
            <person name="Andreopoulos W."/>
            <person name="Labutti K."/>
            <person name="Pangilinan J."/>
            <person name="Ruiz-Duenas F.J."/>
            <person name="Barrasa J.M."/>
            <person name="Sanchez-Garcia M."/>
            <person name="Camarero S."/>
            <person name="Miyauchi S."/>
            <person name="Serrano A."/>
            <person name="Linde D."/>
            <person name="Babiker R."/>
            <person name="Drula E."/>
            <person name="Ayuso-Fernandez I."/>
            <person name="Pacheco R."/>
            <person name="Padilla G."/>
            <person name="Ferreira P."/>
            <person name="Barriuso J."/>
            <person name="Kellner H."/>
            <person name="Castanera R."/>
            <person name="Alfaro M."/>
            <person name="Ramirez L."/>
            <person name="Pisabarro A.G."/>
            <person name="Kuo A."/>
            <person name="Tritt A."/>
            <person name="Lipzen A."/>
            <person name="He G."/>
            <person name="Yan M."/>
            <person name="Ng V."/>
            <person name="Cullen D."/>
            <person name="Martin F."/>
            <person name="Rosso M.-N."/>
            <person name="Henrissat B."/>
            <person name="Hibbett D."/>
            <person name="Martinez A.T."/>
            <person name="Grigoriev I.V."/>
        </authorList>
    </citation>
    <scope>NUCLEOTIDE SEQUENCE</scope>
    <source>
        <strain evidence="1">CBS 247.69</strain>
    </source>
</reference>
<organism evidence="1 2">
    <name type="scientific">Collybia nuda</name>
    <dbReference type="NCBI Taxonomy" id="64659"/>
    <lineage>
        <taxon>Eukaryota</taxon>
        <taxon>Fungi</taxon>
        <taxon>Dikarya</taxon>
        <taxon>Basidiomycota</taxon>
        <taxon>Agaricomycotina</taxon>
        <taxon>Agaricomycetes</taxon>
        <taxon>Agaricomycetidae</taxon>
        <taxon>Agaricales</taxon>
        <taxon>Tricholomatineae</taxon>
        <taxon>Clitocybaceae</taxon>
        <taxon>Collybia</taxon>
    </lineage>
</organism>
<comment type="caution">
    <text evidence="1">The sequence shown here is derived from an EMBL/GenBank/DDBJ whole genome shotgun (WGS) entry which is preliminary data.</text>
</comment>
<feature type="non-terminal residue" evidence="1">
    <location>
        <position position="1"/>
    </location>
</feature>
<dbReference type="AlphaFoldDB" id="A0A9P5XRS3"/>
<name>A0A9P5XRS3_9AGAR</name>
<protein>
    <submittedName>
        <fullName evidence="1">Uncharacterized protein</fullName>
    </submittedName>
</protein>